<comment type="catalytic activity">
    <reaction evidence="6">
        <text>Eliminative cleavage of (1-&gt;4)-alpha-D-galacturonan methyl ester to give oligosaccharides with 4-deoxy-6-O-methyl-alpha-D-galact-4-enuronosyl groups at their non-reducing ends.</text>
        <dbReference type="EC" id="4.2.2.10"/>
    </reaction>
</comment>
<dbReference type="SUPFAM" id="SSF51126">
    <property type="entry name" value="Pectin lyase-like"/>
    <property type="match status" value="1"/>
</dbReference>
<evidence type="ECO:0000256" key="7">
    <source>
        <dbReference type="ARBA" id="ARBA00037631"/>
    </source>
</evidence>
<sequence length="380" mass="40125">MRASSAMLPILPLLVGYVAAQKVVGTAMGFAEGATGGGDAAPAIPADIEELKLWLGDDEPRVIVLDKEYNFIGSEGKVTEMGCRPPNNKCPGNGGQDAINGANWCADKPEIEVTYDKAGIKGIDVASHKTILGIGSEGVLRGKGLRMVKGVENVIIQNIHITELNPQYIWGGDAIQTFGAAKIWVDHVKISLIGRQMFAASSGGSTGGSVTISNSEFDGLTSWSSRCNNKHYWTILLNGEQDSITLFGNYIHDTAGRSPKVAGKATVLHAVNNLFEEVDEGFDVTAPSEVLAEGNTLDRVEEPILEDKKTGKLYTQDGAACDPIFGRDCLANTVSDSGSFESKDQVFDAFKGCPAVEPDNSINPRVTAGVGKLGCGGGGY</sequence>
<organism evidence="12 13">
    <name type="scientific">Marssonina brunnea f. sp. multigermtubi (strain MB_m1)</name>
    <name type="common">Marssonina leaf spot fungus</name>
    <dbReference type="NCBI Taxonomy" id="1072389"/>
    <lineage>
        <taxon>Eukaryota</taxon>
        <taxon>Fungi</taxon>
        <taxon>Dikarya</taxon>
        <taxon>Ascomycota</taxon>
        <taxon>Pezizomycotina</taxon>
        <taxon>Leotiomycetes</taxon>
        <taxon>Helotiales</taxon>
        <taxon>Drepanopezizaceae</taxon>
        <taxon>Drepanopeziza</taxon>
    </lineage>
</organism>
<dbReference type="OMA" id="GPNWCSD"/>
<dbReference type="GO" id="GO:0030570">
    <property type="term" value="F:pectate lyase activity"/>
    <property type="evidence" value="ECO:0007669"/>
    <property type="project" value="InterPro"/>
</dbReference>
<dbReference type="GO" id="GO:0005576">
    <property type="term" value="C:extracellular region"/>
    <property type="evidence" value="ECO:0007669"/>
    <property type="project" value="UniProtKB-SubCell"/>
</dbReference>
<keyword evidence="9" id="KW-0119">Carbohydrate metabolism</keyword>
<keyword evidence="4" id="KW-0325">Glycoprotein</keyword>
<dbReference type="EC" id="4.2.2.10" evidence="8"/>
<feature type="domain" description="Pectate lyase" evidence="11">
    <location>
        <begin position="94"/>
        <end position="303"/>
    </location>
</feature>
<dbReference type="SMART" id="SM00656">
    <property type="entry name" value="Amb_all"/>
    <property type="match status" value="1"/>
</dbReference>
<evidence type="ECO:0000256" key="2">
    <source>
        <dbReference type="ARBA" id="ARBA00022729"/>
    </source>
</evidence>
<dbReference type="GeneID" id="18763179"/>
<evidence type="ECO:0000256" key="8">
    <source>
        <dbReference type="ARBA" id="ARBA00039082"/>
    </source>
</evidence>
<keyword evidence="3" id="KW-1015">Disulfide bond</keyword>
<dbReference type="InterPro" id="IPR045032">
    <property type="entry name" value="PEL"/>
</dbReference>
<dbReference type="KEGG" id="mbe:MBM_07244"/>
<dbReference type="InterPro" id="IPR002022">
    <property type="entry name" value="Pec_lyase"/>
</dbReference>
<dbReference type="InterPro" id="IPR012334">
    <property type="entry name" value="Pectin_lyas_fold"/>
</dbReference>
<keyword evidence="5 9" id="KW-0456">Lyase</keyword>
<comment type="similarity">
    <text evidence="1 9">Belongs to the polysaccharide lyase 1 family.</text>
</comment>
<dbReference type="Pfam" id="PF00544">
    <property type="entry name" value="Pectate_lyase_4"/>
    <property type="match status" value="1"/>
</dbReference>
<keyword evidence="9" id="KW-0624">Polysaccharide degradation</keyword>
<dbReference type="InterPro" id="IPR011050">
    <property type="entry name" value="Pectin_lyase_fold/virulence"/>
</dbReference>
<dbReference type="Proteomes" id="UP000006753">
    <property type="component" value="Unassembled WGS sequence"/>
</dbReference>
<keyword evidence="9" id="KW-0964">Secreted</keyword>
<feature type="signal peptide" evidence="10">
    <location>
        <begin position="1"/>
        <end position="20"/>
    </location>
</feature>
<dbReference type="HOGENOM" id="CLU_021980_0_1_1"/>
<evidence type="ECO:0000313" key="13">
    <source>
        <dbReference type="Proteomes" id="UP000006753"/>
    </source>
</evidence>
<dbReference type="OrthoDB" id="1637350at2759"/>
<feature type="chain" id="PRO_5003853199" description="pectin lyase" evidence="10">
    <location>
        <begin position="21"/>
        <end position="380"/>
    </location>
</feature>
<dbReference type="GO" id="GO:0000272">
    <property type="term" value="P:polysaccharide catabolic process"/>
    <property type="evidence" value="ECO:0007669"/>
    <property type="project" value="UniProtKB-KW"/>
</dbReference>
<dbReference type="eggNOG" id="ENOG502QXM6">
    <property type="taxonomic scope" value="Eukaryota"/>
</dbReference>
<dbReference type="InParanoid" id="K1X0Y9"/>
<dbReference type="AlphaFoldDB" id="K1X0Y9"/>
<comment type="subcellular location">
    <subcellularLocation>
        <location evidence="9">Secreted</location>
    </subcellularLocation>
</comment>
<evidence type="ECO:0000256" key="5">
    <source>
        <dbReference type="ARBA" id="ARBA00023239"/>
    </source>
</evidence>
<comment type="function">
    <text evidence="7">Pectinolytic enzymes consist of four classes of enzymes: pectin lyase, polygalacturonase, pectin methylesterase and rhamnogalacturonase. Among pectinolytic enzymes, pectin lyase is the most important in depolymerization of pectin, since it cleaves internal glycosidic bonds of highly methylated pectins.</text>
</comment>
<dbReference type="PANTHER" id="PTHR31683:SF67">
    <property type="entry name" value="PECTIN LYASE F-RELATED"/>
    <property type="match status" value="1"/>
</dbReference>
<dbReference type="RefSeq" id="XP_007295133.1">
    <property type="nucleotide sequence ID" value="XM_007295071.1"/>
</dbReference>
<dbReference type="Gene3D" id="2.160.20.10">
    <property type="entry name" value="Single-stranded right-handed beta-helix, Pectin lyase-like"/>
    <property type="match status" value="1"/>
</dbReference>
<dbReference type="GO" id="GO:0047490">
    <property type="term" value="F:pectin lyase activity"/>
    <property type="evidence" value="ECO:0007669"/>
    <property type="project" value="UniProtKB-EC"/>
</dbReference>
<evidence type="ECO:0000313" key="12">
    <source>
        <dbReference type="EMBL" id="EKD14523.1"/>
    </source>
</evidence>
<name>K1X0Y9_MARBU</name>
<dbReference type="PANTHER" id="PTHR31683">
    <property type="entry name" value="PECTATE LYASE 18-RELATED"/>
    <property type="match status" value="1"/>
</dbReference>
<evidence type="ECO:0000256" key="3">
    <source>
        <dbReference type="ARBA" id="ARBA00023157"/>
    </source>
</evidence>
<keyword evidence="2 10" id="KW-0732">Signal</keyword>
<evidence type="ECO:0000256" key="10">
    <source>
        <dbReference type="SAM" id="SignalP"/>
    </source>
</evidence>
<gene>
    <name evidence="12" type="ORF">MBM_07244</name>
</gene>
<evidence type="ECO:0000256" key="9">
    <source>
        <dbReference type="RuleBase" id="RU361173"/>
    </source>
</evidence>
<reference evidence="12 13" key="1">
    <citation type="journal article" date="2012" name="BMC Genomics">
        <title>Sequencing the genome of Marssonina brunnea reveals fungus-poplar co-evolution.</title>
        <authorList>
            <person name="Zhu S."/>
            <person name="Cao Y.-Z."/>
            <person name="Jiang C."/>
            <person name="Tan B.-Y."/>
            <person name="Wang Z."/>
            <person name="Feng S."/>
            <person name="Zhang L."/>
            <person name="Su X.-H."/>
            <person name="Brejova B."/>
            <person name="Vinar T."/>
            <person name="Xu M."/>
            <person name="Wang M.-X."/>
            <person name="Zhang S.-G."/>
            <person name="Huang M.-R."/>
            <person name="Wu R."/>
            <person name="Zhou Y."/>
        </authorList>
    </citation>
    <scope>NUCLEOTIDE SEQUENCE [LARGE SCALE GENOMIC DNA]</scope>
    <source>
        <strain evidence="12 13">MB_m1</strain>
    </source>
</reference>
<evidence type="ECO:0000259" key="11">
    <source>
        <dbReference type="SMART" id="SM00656"/>
    </source>
</evidence>
<proteinExistence type="inferred from homology"/>
<keyword evidence="13" id="KW-1185">Reference proteome</keyword>
<evidence type="ECO:0000256" key="6">
    <source>
        <dbReference type="ARBA" id="ARBA00036818"/>
    </source>
</evidence>
<protein>
    <recommendedName>
        <fullName evidence="8">pectin lyase</fullName>
        <ecNumber evidence="8">4.2.2.10</ecNumber>
    </recommendedName>
</protein>
<accession>K1X0Y9</accession>
<evidence type="ECO:0000256" key="1">
    <source>
        <dbReference type="ARBA" id="ARBA00010980"/>
    </source>
</evidence>
<dbReference type="EMBL" id="JH921445">
    <property type="protein sequence ID" value="EKD14523.1"/>
    <property type="molecule type" value="Genomic_DNA"/>
</dbReference>
<evidence type="ECO:0000256" key="4">
    <source>
        <dbReference type="ARBA" id="ARBA00023180"/>
    </source>
</evidence>